<name>A0AAW0JT29_QUESU</name>
<gene>
    <name evidence="2" type="primary">CCX2_0</name>
    <name evidence="2" type="ORF">CFP56_028629</name>
</gene>
<sequence>MLSFENTQNTRLAIKIHRGTCDVGLNTVLGGASFVTCVVVGIISISRGRRVRQRSRGYKKSEKMLLICLGLSLLKAQNPPLVTQVVHALDAPQKHESPHIPLPSQSLT</sequence>
<accession>A0AAW0JT29</accession>
<reference evidence="2 3" key="1">
    <citation type="journal article" date="2018" name="Sci. Data">
        <title>The draft genome sequence of cork oak.</title>
        <authorList>
            <person name="Ramos A.M."/>
            <person name="Usie A."/>
            <person name="Barbosa P."/>
            <person name="Barros P.M."/>
            <person name="Capote T."/>
            <person name="Chaves I."/>
            <person name="Simoes F."/>
            <person name="Abreu I."/>
            <person name="Carrasquinho I."/>
            <person name="Faro C."/>
            <person name="Guimaraes J.B."/>
            <person name="Mendonca D."/>
            <person name="Nobrega F."/>
            <person name="Rodrigues L."/>
            <person name="Saibo N.J.M."/>
            <person name="Varela M.C."/>
            <person name="Egas C."/>
            <person name="Matos J."/>
            <person name="Miguel C.M."/>
            <person name="Oliveira M.M."/>
            <person name="Ricardo C.P."/>
            <person name="Goncalves S."/>
        </authorList>
    </citation>
    <scope>NUCLEOTIDE SEQUENCE [LARGE SCALE GENOMIC DNA]</scope>
    <source>
        <strain evidence="3">cv. HL8</strain>
    </source>
</reference>
<dbReference type="Proteomes" id="UP000237347">
    <property type="component" value="Unassembled WGS sequence"/>
</dbReference>
<organism evidence="2 3">
    <name type="scientific">Quercus suber</name>
    <name type="common">Cork oak</name>
    <dbReference type="NCBI Taxonomy" id="58331"/>
    <lineage>
        <taxon>Eukaryota</taxon>
        <taxon>Viridiplantae</taxon>
        <taxon>Streptophyta</taxon>
        <taxon>Embryophyta</taxon>
        <taxon>Tracheophyta</taxon>
        <taxon>Spermatophyta</taxon>
        <taxon>Magnoliopsida</taxon>
        <taxon>eudicotyledons</taxon>
        <taxon>Gunneridae</taxon>
        <taxon>Pentapetalae</taxon>
        <taxon>rosids</taxon>
        <taxon>fabids</taxon>
        <taxon>Fagales</taxon>
        <taxon>Fagaceae</taxon>
        <taxon>Quercus</taxon>
    </lineage>
</organism>
<evidence type="ECO:0000313" key="3">
    <source>
        <dbReference type="Proteomes" id="UP000237347"/>
    </source>
</evidence>
<keyword evidence="1" id="KW-0472">Membrane</keyword>
<feature type="transmembrane region" description="Helical" evidence="1">
    <location>
        <begin position="28"/>
        <end position="46"/>
    </location>
</feature>
<evidence type="ECO:0000256" key="1">
    <source>
        <dbReference type="SAM" id="Phobius"/>
    </source>
</evidence>
<protein>
    <submittedName>
        <fullName evidence="2">Cation/calcium exchanger 2</fullName>
    </submittedName>
</protein>
<dbReference type="EMBL" id="PKMF04000471">
    <property type="protein sequence ID" value="KAK7829839.1"/>
    <property type="molecule type" value="Genomic_DNA"/>
</dbReference>
<dbReference type="AlphaFoldDB" id="A0AAW0JT29"/>
<proteinExistence type="predicted"/>
<evidence type="ECO:0000313" key="2">
    <source>
        <dbReference type="EMBL" id="KAK7829839.1"/>
    </source>
</evidence>
<comment type="caution">
    <text evidence="2">The sequence shown here is derived from an EMBL/GenBank/DDBJ whole genome shotgun (WGS) entry which is preliminary data.</text>
</comment>
<keyword evidence="1" id="KW-0812">Transmembrane</keyword>
<keyword evidence="3" id="KW-1185">Reference proteome</keyword>
<keyword evidence="1" id="KW-1133">Transmembrane helix</keyword>